<dbReference type="EMBL" id="JBANRG010000010">
    <property type="protein sequence ID" value="KAK7462744.1"/>
    <property type="molecule type" value="Genomic_DNA"/>
</dbReference>
<dbReference type="Proteomes" id="UP001498398">
    <property type="component" value="Unassembled WGS sequence"/>
</dbReference>
<feature type="compositionally biased region" description="Basic and acidic residues" evidence="1">
    <location>
        <begin position="305"/>
        <end position="320"/>
    </location>
</feature>
<feature type="transmembrane region" description="Helical" evidence="2">
    <location>
        <begin position="50"/>
        <end position="69"/>
    </location>
</feature>
<evidence type="ECO:0000313" key="4">
    <source>
        <dbReference type="Proteomes" id="UP001498398"/>
    </source>
</evidence>
<keyword evidence="2" id="KW-0812">Transmembrane</keyword>
<evidence type="ECO:0000313" key="3">
    <source>
        <dbReference type="EMBL" id="KAK7462744.1"/>
    </source>
</evidence>
<feature type="transmembrane region" description="Helical" evidence="2">
    <location>
        <begin position="89"/>
        <end position="109"/>
    </location>
</feature>
<keyword evidence="2" id="KW-1133">Transmembrane helix</keyword>
<feature type="transmembrane region" description="Helical" evidence="2">
    <location>
        <begin position="116"/>
        <end position="137"/>
    </location>
</feature>
<feature type="transmembrane region" description="Helical" evidence="2">
    <location>
        <begin position="157"/>
        <end position="180"/>
    </location>
</feature>
<feature type="transmembrane region" description="Helical" evidence="2">
    <location>
        <begin position="233"/>
        <end position="250"/>
    </location>
</feature>
<sequence>MPPEEEFWGGSVAFLTSICALSIYLWDLGSTTFVSERQFIWRTRFAKENLLYYWTRFYGLAGLFIYLFIPQGLGNSTVCMKRHSVRYALIQFGMSTAQLWTLKQTFFLFNRSRRMLVSIFFTVAVSAMLQSYGMVLYFRHLGYSQDCQRVSDRPVGIVVWTVGTVSMQAVVFTTSLFKLIKGIRSGISTAPSYVNYIVARDNVATSLFILTVYTSATIVRSKYGVGENIWNFAWAWVFALLNIATYRMVLNYREARLISLSYYPSAHDSFTITEPGPLSTNDSDPGNNTSETSSTLSADGSMTETKPRTSESIGDDRNKEQQGGSIED</sequence>
<accession>A0ABR1JJJ1</accession>
<name>A0ABR1JJJ1_9AGAR</name>
<evidence type="ECO:0000256" key="1">
    <source>
        <dbReference type="SAM" id="MobiDB-lite"/>
    </source>
</evidence>
<reference evidence="3 4" key="1">
    <citation type="submission" date="2024-01" db="EMBL/GenBank/DDBJ databases">
        <title>A draft genome for the cacao thread blight pathogen Marasmiellus scandens.</title>
        <authorList>
            <person name="Baruah I.K."/>
            <person name="Leung J."/>
            <person name="Bukari Y."/>
            <person name="Amoako-Attah I."/>
            <person name="Meinhardt L.W."/>
            <person name="Bailey B.A."/>
            <person name="Cohen S.P."/>
        </authorList>
    </citation>
    <scope>NUCLEOTIDE SEQUENCE [LARGE SCALE GENOMIC DNA]</scope>
    <source>
        <strain evidence="3 4">GH-19</strain>
    </source>
</reference>
<gene>
    <name evidence="3" type="ORF">VKT23_007329</name>
</gene>
<comment type="caution">
    <text evidence="3">The sequence shown here is derived from an EMBL/GenBank/DDBJ whole genome shotgun (WGS) entry which is preliminary data.</text>
</comment>
<organism evidence="3 4">
    <name type="scientific">Marasmiellus scandens</name>
    <dbReference type="NCBI Taxonomy" id="2682957"/>
    <lineage>
        <taxon>Eukaryota</taxon>
        <taxon>Fungi</taxon>
        <taxon>Dikarya</taxon>
        <taxon>Basidiomycota</taxon>
        <taxon>Agaricomycotina</taxon>
        <taxon>Agaricomycetes</taxon>
        <taxon>Agaricomycetidae</taxon>
        <taxon>Agaricales</taxon>
        <taxon>Marasmiineae</taxon>
        <taxon>Omphalotaceae</taxon>
        <taxon>Marasmiellus</taxon>
    </lineage>
</organism>
<protein>
    <submittedName>
        <fullName evidence="3">Uncharacterized protein</fullName>
    </submittedName>
</protein>
<keyword evidence="2" id="KW-0472">Membrane</keyword>
<feature type="transmembrane region" description="Helical" evidence="2">
    <location>
        <begin position="12"/>
        <end position="29"/>
    </location>
</feature>
<evidence type="ECO:0000256" key="2">
    <source>
        <dbReference type="SAM" id="Phobius"/>
    </source>
</evidence>
<keyword evidence="4" id="KW-1185">Reference proteome</keyword>
<feature type="compositionally biased region" description="Polar residues" evidence="1">
    <location>
        <begin position="273"/>
        <end position="304"/>
    </location>
</feature>
<feature type="transmembrane region" description="Helical" evidence="2">
    <location>
        <begin position="192"/>
        <end position="213"/>
    </location>
</feature>
<proteinExistence type="predicted"/>
<feature type="region of interest" description="Disordered" evidence="1">
    <location>
        <begin position="273"/>
        <end position="328"/>
    </location>
</feature>